<name>A0A3N3E653_9VIBR</name>
<gene>
    <name evidence="2" type="ORF">EGH82_02295</name>
</gene>
<sequence length="133" mass="14931">MTETSVITHSDFTVCDKQLHFKKDSYPLSKIKAARVKTNTLRDHALRVTSIGLIVSSVVWMICPDLFGMFTGPLAISIGMLAALASVRKYELQVEFQHIDETGLQWVSVAKSNKKAIRHIFEQQANEINNQIA</sequence>
<dbReference type="EMBL" id="RKIK01000003">
    <property type="protein sequence ID" value="ROV62222.1"/>
    <property type="molecule type" value="Genomic_DNA"/>
</dbReference>
<dbReference type="Proteomes" id="UP000278792">
    <property type="component" value="Unassembled WGS sequence"/>
</dbReference>
<feature type="transmembrane region" description="Helical" evidence="1">
    <location>
        <begin position="68"/>
        <end position="87"/>
    </location>
</feature>
<feature type="transmembrane region" description="Helical" evidence="1">
    <location>
        <begin position="45"/>
        <end position="62"/>
    </location>
</feature>
<evidence type="ECO:0000313" key="3">
    <source>
        <dbReference type="Proteomes" id="UP000278792"/>
    </source>
</evidence>
<keyword evidence="1" id="KW-0472">Membrane</keyword>
<dbReference type="AlphaFoldDB" id="A0A3N3E653"/>
<proteinExistence type="predicted"/>
<comment type="caution">
    <text evidence="2">The sequence shown here is derived from an EMBL/GenBank/DDBJ whole genome shotgun (WGS) entry which is preliminary data.</text>
</comment>
<reference evidence="2 3" key="1">
    <citation type="submission" date="2018-11" db="EMBL/GenBank/DDBJ databases">
        <title>Vibrio ponticus strain CAIM 1751 pathogenic for the snapper Lutjanus guttatus.</title>
        <authorList>
            <person name="Soto-Rodriguez S."/>
            <person name="Lozano-Olvera R."/>
            <person name="Gomez-Gil B."/>
        </authorList>
    </citation>
    <scope>NUCLEOTIDE SEQUENCE [LARGE SCALE GENOMIC DNA]</scope>
    <source>
        <strain evidence="2 3">CAIM 1751</strain>
    </source>
</reference>
<protein>
    <submittedName>
        <fullName evidence="2">Uncharacterized protein</fullName>
    </submittedName>
</protein>
<accession>A0A3N3E653</accession>
<organism evidence="2 3">
    <name type="scientific">Vibrio ponticus</name>
    <dbReference type="NCBI Taxonomy" id="265668"/>
    <lineage>
        <taxon>Bacteria</taxon>
        <taxon>Pseudomonadati</taxon>
        <taxon>Pseudomonadota</taxon>
        <taxon>Gammaproteobacteria</taxon>
        <taxon>Vibrionales</taxon>
        <taxon>Vibrionaceae</taxon>
        <taxon>Vibrio</taxon>
    </lineage>
</organism>
<keyword evidence="1" id="KW-0812">Transmembrane</keyword>
<evidence type="ECO:0000256" key="1">
    <source>
        <dbReference type="SAM" id="Phobius"/>
    </source>
</evidence>
<keyword evidence="1" id="KW-1133">Transmembrane helix</keyword>
<evidence type="ECO:0000313" key="2">
    <source>
        <dbReference type="EMBL" id="ROV62222.1"/>
    </source>
</evidence>